<accession>A0ABQ8GWZ2</accession>
<dbReference type="Proteomes" id="UP000827721">
    <property type="component" value="Unassembled WGS sequence"/>
</dbReference>
<sequence>MMKMDVEVISREIIKPTSTSLPDHYKFSYIDQLSPSSYLPLIYYYVYTSSLDHKLSKNEISNRLKTSLSLVLNHYYPLVGIVQKNFIDCKNGGVLVLEAQVVNCQLSEILQNPYPDRFVTKFLPDDVNNLVLAIQVNYFNCGGIAIGVRMSHKVADGSSITTFIKNWAKSTAHDNIENVCPKIVGTTLFPPKDGVDRKSDLPPEENITPKRFVFTDSKLSALKEKYVVTSSSAESSRTYPSRYKSLSSFIMRRLMASTEIKKEPQRRYMLCSPVNIRKIVDPPLADDSFGNIIGAAIISIDSSENDIKVEEGNYDHGLVNKLTRAISKINKDCVKKVQDGKLDLLVVWEGVDENTFKGELVNFVCTSYCGFPIYEADFGWGRPAWVSSGDIACKNTTIFMDTKNGNGIEAWVYLTEEDMAKFEEIKSCSLMLLQLHDVHAPVRVCSGNPNI</sequence>
<evidence type="ECO:0000256" key="3">
    <source>
        <dbReference type="ARBA" id="ARBA00023315"/>
    </source>
</evidence>
<reference evidence="4 5" key="1">
    <citation type="submission" date="2021-02" db="EMBL/GenBank/DDBJ databases">
        <title>Plant Genome Project.</title>
        <authorList>
            <person name="Zhang R.-G."/>
        </authorList>
    </citation>
    <scope>NUCLEOTIDE SEQUENCE [LARGE SCALE GENOMIC DNA]</scope>
    <source>
        <tissue evidence="4">Leaves</tissue>
    </source>
</reference>
<gene>
    <name evidence="4" type="ORF">JRO89_XSUnG0219900</name>
</gene>
<evidence type="ECO:0000313" key="5">
    <source>
        <dbReference type="Proteomes" id="UP000827721"/>
    </source>
</evidence>
<evidence type="ECO:0000256" key="1">
    <source>
        <dbReference type="ARBA" id="ARBA00009861"/>
    </source>
</evidence>
<name>A0ABQ8GWZ2_9ROSI</name>
<dbReference type="PANTHER" id="PTHR31623">
    <property type="entry name" value="F21J9.9"/>
    <property type="match status" value="1"/>
</dbReference>
<protein>
    <submittedName>
        <fullName evidence="4">Uncharacterized protein</fullName>
    </submittedName>
</protein>
<dbReference type="PANTHER" id="PTHR31623:SF46">
    <property type="entry name" value="VINORINE SYNTHASE-LIKE"/>
    <property type="match status" value="1"/>
</dbReference>
<comment type="similarity">
    <text evidence="1">Belongs to the plant acyltransferase family.</text>
</comment>
<dbReference type="Pfam" id="PF02458">
    <property type="entry name" value="Transferase"/>
    <property type="match status" value="1"/>
</dbReference>
<dbReference type="EMBL" id="JAFEMO010000631">
    <property type="protein sequence ID" value="KAH7511147.1"/>
    <property type="molecule type" value="Genomic_DNA"/>
</dbReference>
<organism evidence="4 5">
    <name type="scientific">Xanthoceras sorbifolium</name>
    <dbReference type="NCBI Taxonomy" id="99658"/>
    <lineage>
        <taxon>Eukaryota</taxon>
        <taxon>Viridiplantae</taxon>
        <taxon>Streptophyta</taxon>
        <taxon>Embryophyta</taxon>
        <taxon>Tracheophyta</taxon>
        <taxon>Spermatophyta</taxon>
        <taxon>Magnoliopsida</taxon>
        <taxon>eudicotyledons</taxon>
        <taxon>Gunneridae</taxon>
        <taxon>Pentapetalae</taxon>
        <taxon>rosids</taxon>
        <taxon>malvids</taxon>
        <taxon>Sapindales</taxon>
        <taxon>Sapindaceae</taxon>
        <taxon>Xanthoceroideae</taxon>
        <taxon>Xanthoceras</taxon>
    </lineage>
</organism>
<proteinExistence type="inferred from homology"/>
<keyword evidence="3" id="KW-0012">Acyltransferase</keyword>
<dbReference type="Gene3D" id="3.30.559.10">
    <property type="entry name" value="Chloramphenicol acetyltransferase-like domain"/>
    <property type="match status" value="2"/>
</dbReference>
<keyword evidence="2" id="KW-0808">Transferase</keyword>
<evidence type="ECO:0000313" key="4">
    <source>
        <dbReference type="EMBL" id="KAH7511147.1"/>
    </source>
</evidence>
<dbReference type="InterPro" id="IPR023213">
    <property type="entry name" value="CAT-like_dom_sf"/>
</dbReference>
<comment type="caution">
    <text evidence="4">The sequence shown here is derived from an EMBL/GenBank/DDBJ whole genome shotgun (WGS) entry which is preliminary data.</text>
</comment>
<evidence type="ECO:0000256" key="2">
    <source>
        <dbReference type="ARBA" id="ARBA00022679"/>
    </source>
</evidence>
<keyword evidence="5" id="KW-1185">Reference proteome</keyword>